<evidence type="ECO:0000313" key="4">
    <source>
        <dbReference type="EMBL" id="KST69233.1"/>
    </source>
</evidence>
<keyword evidence="1 4" id="KW-0489">Methyltransferase</keyword>
<dbReference type="PANTHER" id="PTHR43591:SF24">
    <property type="entry name" value="2-METHOXY-6-POLYPRENYL-1,4-BENZOQUINOL METHYLASE, MITOCHONDRIAL"/>
    <property type="match status" value="1"/>
</dbReference>
<gene>
    <name evidence="4" type="ORF">BC008_03330</name>
</gene>
<evidence type="ECO:0000256" key="3">
    <source>
        <dbReference type="ARBA" id="ARBA00022691"/>
    </source>
</evidence>
<dbReference type="Gene3D" id="3.40.50.150">
    <property type="entry name" value="Vaccinia Virus protein VP39"/>
    <property type="match status" value="1"/>
</dbReference>
<dbReference type="Pfam" id="PF01209">
    <property type="entry name" value="Ubie_methyltran"/>
    <property type="match status" value="1"/>
</dbReference>
<dbReference type="SUPFAM" id="SSF53335">
    <property type="entry name" value="S-adenosyl-L-methionine-dependent methyltransferases"/>
    <property type="match status" value="1"/>
</dbReference>
<organism evidence="4 5">
    <name type="scientific">Mastigocoleus testarum BC008</name>
    <dbReference type="NCBI Taxonomy" id="371196"/>
    <lineage>
        <taxon>Bacteria</taxon>
        <taxon>Bacillati</taxon>
        <taxon>Cyanobacteriota</taxon>
        <taxon>Cyanophyceae</taxon>
        <taxon>Nostocales</taxon>
        <taxon>Hapalosiphonaceae</taxon>
        <taxon>Mastigocoleus</taxon>
    </lineage>
</organism>
<keyword evidence="2 4" id="KW-0808">Transferase</keyword>
<dbReference type="GO" id="GO:0032259">
    <property type="term" value="P:methylation"/>
    <property type="evidence" value="ECO:0007669"/>
    <property type="project" value="UniProtKB-KW"/>
</dbReference>
<dbReference type="EMBL" id="LMTZ01000031">
    <property type="protein sequence ID" value="KST69233.1"/>
    <property type="molecule type" value="Genomic_DNA"/>
</dbReference>
<evidence type="ECO:0000256" key="2">
    <source>
        <dbReference type="ARBA" id="ARBA00022679"/>
    </source>
</evidence>
<evidence type="ECO:0000313" key="5">
    <source>
        <dbReference type="Proteomes" id="UP000053372"/>
    </source>
</evidence>
<reference evidence="4 5" key="1">
    <citation type="journal article" date="2015" name="Genome Announc.">
        <title>Draft Genome of the Euendolithic (true boring) Cyanobacterium Mastigocoleus testarum strain BC008.</title>
        <authorList>
            <person name="Guida B.S."/>
            <person name="Garcia-Pichel F."/>
        </authorList>
    </citation>
    <scope>NUCLEOTIDE SEQUENCE [LARGE SCALE GENOMIC DNA]</scope>
    <source>
        <strain evidence="4 5">BC008</strain>
    </source>
</reference>
<dbReference type="PROSITE" id="PS51608">
    <property type="entry name" value="SAM_MT_UBIE"/>
    <property type="match status" value="1"/>
</dbReference>
<dbReference type="RefSeq" id="WP_027842810.1">
    <property type="nucleotide sequence ID" value="NZ_LMTZ01000031.1"/>
</dbReference>
<protein>
    <submittedName>
        <fullName evidence="4">Methyltransferase type 11</fullName>
    </submittedName>
</protein>
<dbReference type="GO" id="GO:0008168">
    <property type="term" value="F:methyltransferase activity"/>
    <property type="evidence" value="ECO:0007669"/>
    <property type="project" value="UniProtKB-KW"/>
</dbReference>
<dbReference type="OrthoDB" id="455741at2"/>
<evidence type="ECO:0000256" key="1">
    <source>
        <dbReference type="ARBA" id="ARBA00022603"/>
    </source>
</evidence>
<proteinExistence type="predicted"/>
<dbReference type="AlphaFoldDB" id="A0A0V7ZXX7"/>
<name>A0A0V7ZXX7_9CYAN</name>
<keyword evidence="3" id="KW-0949">S-adenosyl-L-methionine</keyword>
<comment type="caution">
    <text evidence="4">The sequence shown here is derived from an EMBL/GenBank/DDBJ whole genome shotgun (WGS) entry which is preliminary data.</text>
</comment>
<dbReference type="InterPro" id="IPR029063">
    <property type="entry name" value="SAM-dependent_MTases_sf"/>
</dbReference>
<dbReference type="Proteomes" id="UP000053372">
    <property type="component" value="Unassembled WGS sequence"/>
</dbReference>
<dbReference type="PANTHER" id="PTHR43591">
    <property type="entry name" value="METHYLTRANSFERASE"/>
    <property type="match status" value="1"/>
</dbReference>
<dbReference type="InterPro" id="IPR004033">
    <property type="entry name" value="UbiE/COQ5_MeTrFase"/>
</dbReference>
<dbReference type="CDD" id="cd02440">
    <property type="entry name" value="AdoMet_MTases"/>
    <property type="match status" value="1"/>
</dbReference>
<sequence length="269" mass="30902">MNQNQYEQQYKQIIIDFFDRRTSYDNEHTISRTLPILKLVRFEKGQKILDIATGTGLIAISAAQVVGNQGKVVGVDFSSIMLQQAQRKINELGLKNIELIQADAEYIDFENESFDIITCSSAIVYFRDIFKALKNWYRWLKKGGVIAFSCGSEKSYSTPLIIKAAAKYGISLLNINEPTGTPEKCHHLMQLAGFQDIEIKSKQFGFYQSLDEAKQWNGSWYHPHENPLLEVSPEKMEELKADFQQLIEVNLTERGVWYEALMFFVTGYK</sequence>
<keyword evidence="5" id="KW-1185">Reference proteome</keyword>
<accession>A0A0V7ZXX7</accession>